<keyword evidence="4" id="KW-1185">Reference proteome</keyword>
<feature type="compositionally biased region" description="Polar residues" evidence="1">
    <location>
        <begin position="304"/>
        <end position="326"/>
    </location>
</feature>
<dbReference type="AlphaFoldDB" id="A0A4R9ARW2"/>
<organism evidence="3 4">
    <name type="scientific">Cryobacterium gelidum</name>
    <dbReference type="NCBI Taxonomy" id="1259164"/>
    <lineage>
        <taxon>Bacteria</taxon>
        <taxon>Bacillati</taxon>
        <taxon>Actinomycetota</taxon>
        <taxon>Actinomycetes</taxon>
        <taxon>Micrococcales</taxon>
        <taxon>Microbacteriaceae</taxon>
        <taxon>Cryobacterium</taxon>
    </lineage>
</organism>
<gene>
    <name evidence="3" type="ORF">E3T50_14375</name>
</gene>
<feature type="signal peptide" evidence="2">
    <location>
        <begin position="1"/>
        <end position="25"/>
    </location>
</feature>
<comment type="caution">
    <text evidence="3">The sequence shown here is derived from an EMBL/GenBank/DDBJ whole genome shotgun (WGS) entry which is preliminary data.</text>
</comment>
<accession>A0A4R9ARW2</accession>
<dbReference type="RefSeq" id="WP_134552818.1">
    <property type="nucleotide sequence ID" value="NZ_SOHL01000027.1"/>
</dbReference>
<feature type="compositionally biased region" description="Basic and acidic residues" evidence="1">
    <location>
        <begin position="257"/>
        <end position="271"/>
    </location>
</feature>
<reference evidence="3 4" key="1">
    <citation type="submission" date="2019-03" db="EMBL/GenBank/DDBJ databases">
        <title>Genomics of glacier-inhabiting Cryobacterium strains.</title>
        <authorList>
            <person name="Liu Q."/>
            <person name="Xin Y.-H."/>
        </authorList>
    </citation>
    <scope>NUCLEOTIDE SEQUENCE [LARGE SCALE GENOMIC DNA]</scope>
    <source>
        <strain evidence="3 4">Hz16</strain>
    </source>
</reference>
<feature type="chain" id="PRO_5020706521" description="GerMN domain-containing protein" evidence="2">
    <location>
        <begin position="26"/>
        <end position="355"/>
    </location>
</feature>
<evidence type="ECO:0000313" key="3">
    <source>
        <dbReference type="EMBL" id="TFD68325.1"/>
    </source>
</evidence>
<name>A0A4R9ARW2_9MICO</name>
<keyword evidence="2" id="KW-0732">Signal</keyword>
<dbReference type="PROSITE" id="PS51257">
    <property type="entry name" value="PROKAR_LIPOPROTEIN"/>
    <property type="match status" value="1"/>
</dbReference>
<evidence type="ECO:0000256" key="1">
    <source>
        <dbReference type="SAM" id="MobiDB-lite"/>
    </source>
</evidence>
<evidence type="ECO:0000256" key="2">
    <source>
        <dbReference type="SAM" id="SignalP"/>
    </source>
</evidence>
<proteinExistence type="predicted"/>
<feature type="region of interest" description="Disordered" evidence="1">
    <location>
        <begin position="238"/>
        <end position="355"/>
    </location>
</feature>
<evidence type="ECO:0008006" key="5">
    <source>
        <dbReference type="Google" id="ProtNLM"/>
    </source>
</evidence>
<dbReference type="EMBL" id="SOHL01000027">
    <property type="protein sequence ID" value="TFD68325.1"/>
    <property type="molecule type" value="Genomic_DNA"/>
</dbReference>
<evidence type="ECO:0000313" key="4">
    <source>
        <dbReference type="Proteomes" id="UP000297983"/>
    </source>
</evidence>
<protein>
    <recommendedName>
        <fullName evidence="5">GerMN domain-containing protein</fullName>
    </recommendedName>
</protein>
<dbReference type="Proteomes" id="UP000297983">
    <property type="component" value="Unassembled WGS sequence"/>
</dbReference>
<feature type="compositionally biased region" description="Low complexity" evidence="1">
    <location>
        <begin position="335"/>
        <end position="348"/>
    </location>
</feature>
<sequence>MNTIRRMLTAVLITVALSGCTAVSAPPTTALDPIPAKLSVSAETGTDAGNDRPIVSYDGLMVRRRVVIAIHSTPDADLAALRTVLDNAANQSQLTLSDISPDVLDPASLEHLVPELIVAMPMGGTVAEAGDLVNRAYFQDPAVPGVDHYHVAEVLVHDLRFAVRATSPDVLEESIGREGILSDALGNYATTLRTGELDVTYTGPLLSDELIQSVQYGIARAAHTEVAAVTVSPRTTAGVGVDMANEPAPAPAATESDSDHNHDATPGDGHVESGNGGDDVNDAPDDSDGRRADDNSGSGANGTVDDNGNSDPGTDSGSDTGENSGRGSQDDSGKNDSGNGSSGNDDSSGSGGNDD</sequence>